<dbReference type="InterPro" id="IPR050336">
    <property type="entry name" value="Chromosome_partition/occlusion"/>
</dbReference>
<gene>
    <name evidence="4" type="ORF">V4F39_03245</name>
</gene>
<dbReference type="PANTHER" id="PTHR33375:SF1">
    <property type="entry name" value="CHROMOSOME-PARTITIONING PROTEIN PARB-RELATED"/>
    <property type="match status" value="1"/>
</dbReference>
<comment type="caution">
    <text evidence="4">The sequence shown here is derived from an EMBL/GenBank/DDBJ whole genome shotgun (WGS) entry which is preliminary data.</text>
</comment>
<keyword evidence="5" id="KW-1185">Reference proteome</keyword>
<dbReference type="GO" id="GO:0007059">
    <property type="term" value="P:chromosome segregation"/>
    <property type="evidence" value="ECO:0007669"/>
    <property type="project" value="TreeGrafter"/>
</dbReference>
<proteinExistence type="inferred from homology"/>
<accession>A0AAW9QBX6</accession>
<feature type="domain" description="ParB-like N-terminal" evidence="3">
    <location>
        <begin position="70"/>
        <end position="181"/>
    </location>
</feature>
<dbReference type="Pfam" id="PF18090">
    <property type="entry name" value="SoPB_HTH"/>
    <property type="match status" value="1"/>
</dbReference>
<evidence type="ECO:0000313" key="5">
    <source>
        <dbReference type="Proteomes" id="UP001336250"/>
    </source>
</evidence>
<comment type="similarity">
    <text evidence="1">Belongs to the ParB family.</text>
</comment>
<dbReference type="NCBIfam" id="TIGR00180">
    <property type="entry name" value="parB_part"/>
    <property type="match status" value="1"/>
</dbReference>
<dbReference type="GO" id="GO:0003677">
    <property type="term" value="F:DNA binding"/>
    <property type="evidence" value="ECO:0007669"/>
    <property type="project" value="InterPro"/>
</dbReference>
<reference evidence="4 5" key="1">
    <citation type="submission" date="2024-02" db="EMBL/GenBank/DDBJ databases">
        <title>Genome sequence of Aquincola sp. MAHUQ-54.</title>
        <authorList>
            <person name="Huq M.A."/>
        </authorList>
    </citation>
    <scope>NUCLEOTIDE SEQUENCE [LARGE SCALE GENOMIC DNA]</scope>
    <source>
        <strain evidence="4 5">MAHUQ-54</strain>
    </source>
</reference>
<dbReference type="AlphaFoldDB" id="A0AAW9QBX6"/>
<dbReference type="InterPro" id="IPR004437">
    <property type="entry name" value="ParB/RepB/Spo0J"/>
</dbReference>
<dbReference type="Pfam" id="PF02195">
    <property type="entry name" value="ParB_N"/>
    <property type="match status" value="1"/>
</dbReference>
<dbReference type="InterPro" id="IPR037972">
    <property type="entry name" value="RepB_N"/>
</dbReference>
<dbReference type="InterPro" id="IPR036086">
    <property type="entry name" value="ParB/Sulfiredoxin_sf"/>
</dbReference>
<dbReference type="SUPFAM" id="SSF109709">
    <property type="entry name" value="KorB DNA-binding domain-like"/>
    <property type="match status" value="1"/>
</dbReference>
<dbReference type="Gene3D" id="3.90.1530.30">
    <property type="match status" value="1"/>
</dbReference>
<dbReference type="SUPFAM" id="SSF110849">
    <property type="entry name" value="ParB/Sulfiredoxin"/>
    <property type="match status" value="1"/>
</dbReference>
<evidence type="ECO:0000313" key="4">
    <source>
        <dbReference type="EMBL" id="MEF7612912.1"/>
    </source>
</evidence>
<name>A0AAW9QBX6_9BURK</name>
<dbReference type="GO" id="GO:0005694">
    <property type="term" value="C:chromosome"/>
    <property type="evidence" value="ECO:0007669"/>
    <property type="project" value="TreeGrafter"/>
</dbReference>
<dbReference type="InterPro" id="IPR040873">
    <property type="entry name" value="SoPB_HTH"/>
</dbReference>
<evidence type="ECO:0000256" key="1">
    <source>
        <dbReference type="ARBA" id="ARBA00006295"/>
    </source>
</evidence>
<dbReference type="Proteomes" id="UP001336250">
    <property type="component" value="Unassembled WGS sequence"/>
</dbReference>
<dbReference type="CDD" id="cd16405">
    <property type="entry name" value="RepB_like_N"/>
    <property type="match status" value="1"/>
</dbReference>
<dbReference type="SMART" id="SM00470">
    <property type="entry name" value="ParB"/>
    <property type="match status" value="1"/>
</dbReference>
<protein>
    <submittedName>
        <fullName evidence="4">ParB/RepB/Spo0J family partition protein</fullName>
    </submittedName>
</protein>
<organism evidence="4 5">
    <name type="scientific">Aquincola agrisoli</name>
    <dbReference type="NCBI Taxonomy" id="3119538"/>
    <lineage>
        <taxon>Bacteria</taxon>
        <taxon>Pseudomonadati</taxon>
        <taxon>Pseudomonadota</taxon>
        <taxon>Betaproteobacteria</taxon>
        <taxon>Burkholderiales</taxon>
        <taxon>Sphaerotilaceae</taxon>
        <taxon>Aquincola</taxon>
    </lineage>
</organism>
<dbReference type="RefSeq" id="WP_332287820.1">
    <property type="nucleotide sequence ID" value="NZ_JAZIBG010000009.1"/>
</dbReference>
<feature type="compositionally biased region" description="Basic and acidic residues" evidence="2">
    <location>
        <begin position="22"/>
        <end position="32"/>
    </location>
</feature>
<dbReference type="EMBL" id="JAZIBG010000009">
    <property type="protein sequence ID" value="MEF7612912.1"/>
    <property type="molecule type" value="Genomic_DNA"/>
</dbReference>
<evidence type="ECO:0000256" key="2">
    <source>
        <dbReference type="SAM" id="MobiDB-lite"/>
    </source>
</evidence>
<evidence type="ECO:0000259" key="3">
    <source>
        <dbReference type="SMART" id="SM00470"/>
    </source>
</evidence>
<feature type="region of interest" description="Disordered" evidence="2">
    <location>
        <begin position="14"/>
        <end position="36"/>
    </location>
</feature>
<dbReference type="InterPro" id="IPR003115">
    <property type="entry name" value="ParB_N"/>
</dbReference>
<dbReference type="PANTHER" id="PTHR33375">
    <property type="entry name" value="CHROMOSOME-PARTITIONING PROTEIN PARB-RELATED"/>
    <property type="match status" value="1"/>
</dbReference>
<sequence length="352" mass="38064">MAKKLFEKAGLIQMPMAAPKEPAPKPTEDVRAKTAPGSMLHFMTAQSTAIKEAETLREELSRYEGALPVRSLDPRLIRPSAWANRHAASFEGPDFAALKEEISAAGGNVQPIKVRPIETPRRAAEGVGPSNPPSDAGEPLYEIVFGHRRHRACLELGLPVLSMVEAVDEQALFVAMERENRARKDLSAWEQGMMYARALDAGLYASNRQLAAAIGRDLGDVGKALSLARLPKAVVDAFASPLDLQFRWAKLLNDAQQKDPDGLLARAKALAARTEALGAKQVLARLLDQDDARPVAQAEDIAVHNALGGRVAVITTDEQGRTVVRFERPLDPQQRAALASALAEFLGVPRAS</sequence>
<dbReference type="Gene3D" id="1.10.10.2830">
    <property type="match status" value="1"/>
</dbReference>